<accession>A0A4R8ID37</accession>
<evidence type="ECO:0000313" key="4">
    <source>
        <dbReference type="Proteomes" id="UP000295313"/>
    </source>
</evidence>
<dbReference type="SUPFAM" id="SSF101898">
    <property type="entry name" value="NHL repeat"/>
    <property type="match status" value="2"/>
</dbReference>
<dbReference type="Pfam" id="PF21544">
    <property type="entry name" value="PorZ_N_b_propeller"/>
    <property type="match status" value="1"/>
</dbReference>
<comment type="caution">
    <text evidence="3">The sequence shown here is derived from an EMBL/GenBank/DDBJ whole genome shotgun (WGS) entry which is preliminary data.</text>
</comment>
<gene>
    <name evidence="3" type="ORF">B0I22_2682</name>
</gene>
<keyword evidence="4" id="KW-1185">Reference proteome</keyword>
<dbReference type="InterPro" id="IPR015943">
    <property type="entry name" value="WD40/YVTN_repeat-like_dom_sf"/>
</dbReference>
<feature type="domain" description="PorZ N-terminal beta-propeller" evidence="2">
    <location>
        <begin position="44"/>
        <end position="203"/>
    </location>
</feature>
<dbReference type="OrthoDB" id="9807410at2"/>
<feature type="chain" id="PRO_5020289650" description="PorZ N-terminal beta-propeller domain-containing protein" evidence="1">
    <location>
        <begin position="19"/>
        <end position="766"/>
    </location>
</feature>
<evidence type="ECO:0000259" key="2">
    <source>
        <dbReference type="Pfam" id="PF21544"/>
    </source>
</evidence>
<keyword evidence="1" id="KW-0732">Signal</keyword>
<evidence type="ECO:0000313" key="3">
    <source>
        <dbReference type="EMBL" id="TDX82665.1"/>
    </source>
</evidence>
<dbReference type="Proteomes" id="UP000295313">
    <property type="component" value="Unassembled WGS sequence"/>
</dbReference>
<evidence type="ECO:0000256" key="1">
    <source>
        <dbReference type="SAM" id="SignalP"/>
    </source>
</evidence>
<proteinExistence type="predicted"/>
<dbReference type="EMBL" id="SOEO01000003">
    <property type="protein sequence ID" value="TDX82665.1"/>
    <property type="molecule type" value="Genomic_DNA"/>
</dbReference>
<dbReference type="AlphaFoldDB" id="A0A4R8ID37"/>
<organism evidence="3 4">
    <name type="scientific">Epilithonimonas xixisoli</name>
    <dbReference type="NCBI Taxonomy" id="1476462"/>
    <lineage>
        <taxon>Bacteria</taxon>
        <taxon>Pseudomonadati</taxon>
        <taxon>Bacteroidota</taxon>
        <taxon>Flavobacteriia</taxon>
        <taxon>Flavobacteriales</taxon>
        <taxon>Weeksellaceae</taxon>
        <taxon>Chryseobacterium group</taxon>
        <taxon>Epilithonimonas</taxon>
    </lineage>
</organism>
<sequence length="766" mass="84629">MKKILLIISIFTAFVSQAQSSKWSDLFSYNNVLAIREDGDRLIAATENGVFYYNPSSGEIKKLSKANGLHEVKISAFDYDATTQTGIVGYQNGSMDVITPNGIFLIVDIPLATGYNGSKKINHISMNGDRAIISVGYGVSIFNVSRREFGDTAFSKYKDPITNQDRTDVVYSAVIKDNIVYAATSSGVKYHEINATFALYSEWNFPSNIIESGEFTKIDIGNTIVYAKKIITKAATQTTPEEFYYEVKYKSGNSFNTINRQFVNVQDLKITDNQIIISDKTDVYIYGINGVQQRVLNIGENINTAFVYNNQVFTGTKLSGIYNEQKNSLKPDGPYNNASYKMSLLNNQIWVSTGGRESYNNPANRGLGYYHYDGSKWIYPDYFKSNPNFNILDVVPNPSNPSEIFFTNFVFSGQKGIYKMTNNEFSKSYLTGSPAVVYDRPIGLIYDDQNRLFCSVMTLNGGNGTVGYYLYNATSDNFSLKPILNIGGAQKPIAKNGVLYIGAPFPSDGGVLMYDYNNTPDNTSDDKVKVLKTTNNLPSNGVVSLSVDNNEDLWIGSREGLRILSNPKSAILEDNPQADEIIIEQNGLAEELFRNANILQIATDTGNQKWVSVDGGGVFYMSSNGDRTIYQFTRANSPLPNDSVTDIQIDNKTGKVYFATLDGIMVYQGDVAEVTSTFGNVLVYPNPVVYAQYKGNVRIRGLASKTNIRITDAAGNLVHSAVANGGYFEWNLANQRGVRVASGIYYVLMTNEDGTDTATAKIAVVN</sequence>
<dbReference type="Gene3D" id="2.130.10.10">
    <property type="entry name" value="YVTN repeat-like/Quinoprotein amine dehydrogenase"/>
    <property type="match status" value="1"/>
</dbReference>
<dbReference type="InterPro" id="IPR048954">
    <property type="entry name" value="PorZ_N"/>
</dbReference>
<feature type="signal peptide" evidence="1">
    <location>
        <begin position="1"/>
        <end position="18"/>
    </location>
</feature>
<protein>
    <recommendedName>
        <fullName evidence="2">PorZ N-terminal beta-propeller domain-containing protein</fullName>
    </recommendedName>
</protein>
<name>A0A4R8ID37_9FLAO</name>
<dbReference type="Gene3D" id="2.60.40.4070">
    <property type="match status" value="1"/>
</dbReference>
<reference evidence="3 4" key="1">
    <citation type="submission" date="2019-03" db="EMBL/GenBank/DDBJ databases">
        <title>Genomic Encyclopedia of Type Strains, Phase III (KMG-III): the genomes of soil and plant-associated and newly described type strains.</title>
        <authorList>
            <person name="Whitman W."/>
        </authorList>
    </citation>
    <scope>NUCLEOTIDE SEQUENCE [LARGE SCALE GENOMIC DNA]</scope>
    <source>
        <strain evidence="3 4">CGMCC 1.12802</strain>
    </source>
</reference>
<dbReference type="RefSeq" id="WP_133945390.1">
    <property type="nucleotide sequence ID" value="NZ_SOEO01000003.1"/>
</dbReference>